<comment type="caution">
    <text evidence="4">The sequence shown here is derived from an EMBL/GenBank/DDBJ whole genome shotgun (WGS) entry which is preliminary data.</text>
</comment>
<dbReference type="Gene3D" id="3.20.20.70">
    <property type="entry name" value="Aldolase class I"/>
    <property type="match status" value="1"/>
</dbReference>
<dbReference type="Proteomes" id="UP000321456">
    <property type="component" value="Unassembled WGS sequence"/>
</dbReference>
<organism evidence="4 5">
    <name type="scientific">Flagellimonas hymeniacidonis</name>
    <dbReference type="NCBI Taxonomy" id="2603628"/>
    <lineage>
        <taxon>Bacteria</taxon>
        <taxon>Pseudomonadati</taxon>
        <taxon>Bacteroidota</taxon>
        <taxon>Flavobacteriia</taxon>
        <taxon>Flavobacteriales</taxon>
        <taxon>Flavobacteriaceae</taxon>
        <taxon>Flagellimonas</taxon>
    </lineage>
</organism>
<accession>A0A5C8V0F6</accession>
<proteinExistence type="predicted"/>
<keyword evidence="5" id="KW-1185">Reference proteome</keyword>
<dbReference type="AlphaFoldDB" id="A0A5C8V0F6"/>
<reference evidence="4 5" key="1">
    <citation type="submission" date="2019-08" db="EMBL/GenBank/DDBJ databases">
        <title>Professor.</title>
        <authorList>
            <person name="Park J.S."/>
        </authorList>
    </citation>
    <scope>NUCLEOTIDE SEQUENCE [LARGE SCALE GENOMIC DNA]</scope>
    <source>
        <strain evidence="4 5">176CP5-101</strain>
    </source>
</reference>
<sequence>MSKKNNVILLFFLVAGTLFAQKKEQNFELAGQKVQLTGEFGDFETETTIEKLSDGLEILTISLTHQKGATPPEFSLKWKLPSSNIAGYWSSAAFNDKTIGPSWAPSSVRSMLAKQAPVITLFGHDDSNRLTFAATEALNTVVLSSGVKEEDGLVYNEITFFSEKHQSVTDYEVKIRFDARPKSYSKTLEEVADWWSSFDQLMPVEVPEVARKPVYSSWYSYHQNVTMKDLLAECRLAKQMGFESIIVDDGWQTLDSNRGYAFTGDWEPERIPEMKEFVKEVHELGMKFILWYAVPFAGENSKAYEKMKGKFLRYWNGQGTYVLDPRYPEVRQFIIKTYVDATNNWNLDGFKLDFIGRFIADEDTKFTTDDGRDYASVNEATDVLMTDLIKSLQEIKPDIMIEFRQPYVGPAMRKYGNMFRATDCPNLSSVNRIRTSDLRLLSGSTAVHSDMLMWHYDEPVEVAALQMLNVLYSVPQISVRLEDIPEDHFKMIKFYTDYWLKNRAVLLDGDFHPTSPLTNYPMLEAAKDKKKIITVFNDQIVDIDVAKFEEIDIINAKTAARIVVVVNGKSKNFQYTIMDCLGVETKKEALELSDGTYSFNVPASGLISFKATN</sequence>
<evidence type="ECO:0000256" key="1">
    <source>
        <dbReference type="ARBA" id="ARBA00022801"/>
    </source>
</evidence>
<dbReference type="Pfam" id="PF02065">
    <property type="entry name" value="Melibiase"/>
    <property type="match status" value="1"/>
</dbReference>
<keyword evidence="1" id="KW-0378">Hydrolase</keyword>
<dbReference type="RefSeq" id="WP_147743688.1">
    <property type="nucleotide sequence ID" value="NZ_VRUR01000002.1"/>
</dbReference>
<dbReference type="PANTHER" id="PTHR43053:SF3">
    <property type="entry name" value="ALPHA-GALACTOSIDASE C-RELATED"/>
    <property type="match status" value="1"/>
</dbReference>
<keyword evidence="2" id="KW-0326">Glycosidase</keyword>
<dbReference type="EMBL" id="VRUR01000002">
    <property type="protein sequence ID" value="TXN34954.1"/>
    <property type="molecule type" value="Genomic_DNA"/>
</dbReference>
<keyword evidence="3" id="KW-0732">Signal</keyword>
<protein>
    <submittedName>
        <fullName evidence="4">Alpha-galactosidase</fullName>
    </submittedName>
</protein>
<feature type="signal peptide" evidence="3">
    <location>
        <begin position="1"/>
        <end position="20"/>
    </location>
</feature>
<dbReference type="PANTHER" id="PTHR43053">
    <property type="entry name" value="GLYCOSIDASE FAMILY 31"/>
    <property type="match status" value="1"/>
</dbReference>
<evidence type="ECO:0000256" key="3">
    <source>
        <dbReference type="SAM" id="SignalP"/>
    </source>
</evidence>
<dbReference type="GO" id="GO:0004557">
    <property type="term" value="F:alpha-galactosidase activity"/>
    <property type="evidence" value="ECO:0007669"/>
    <property type="project" value="InterPro"/>
</dbReference>
<dbReference type="CDD" id="cd14791">
    <property type="entry name" value="GH36"/>
    <property type="match status" value="1"/>
</dbReference>
<evidence type="ECO:0000313" key="4">
    <source>
        <dbReference type="EMBL" id="TXN34954.1"/>
    </source>
</evidence>
<dbReference type="InterPro" id="IPR013785">
    <property type="entry name" value="Aldolase_TIM"/>
</dbReference>
<evidence type="ECO:0000256" key="2">
    <source>
        <dbReference type="ARBA" id="ARBA00023295"/>
    </source>
</evidence>
<evidence type="ECO:0000313" key="5">
    <source>
        <dbReference type="Proteomes" id="UP000321456"/>
    </source>
</evidence>
<dbReference type="GO" id="GO:0016052">
    <property type="term" value="P:carbohydrate catabolic process"/>
    <property type="evidence" value="ECO:0007669"/>
    <property type="project" value="InterPro"/>
</dbReference>
<dbReference type="InterPro" id="IPR002252">
    <property type="entry name" value="Glyco_hydro_36"/>
</dbReference>
<dbReference type="SUPFAM" id="SSF51445">
    <property type="entry name" value="(Trans)glycosidases"/>
    <property type="match status" value="1"/>
</dbReference>
<dbReference type="InterPro" id="IPR017853">
    <property type="entry name" value="GH"/>
</dbReference>
<name>A0A5C8V0F6_9FLAO</name>
<gene>
    <name evidence="4" type="ORF">FVB32_10165</name>
</gene>
<feature type="chain" id="PRO_5022750084" evidence="3">
    <location>
        <begin position="21"/>
        <end position="613"/>
    </location>
</feature>
<dbReference type="InterPro" id="IPR050985">
    <property type="entry name" value="Alpha-glycosidase_related"/>
</dbReference>